<proteinExistence type="predicted"/>
<comment type="caution">
    <text evidence="1">The sequence shown here is derived from an EMBL/GenBank/DDBJ whole genome shotgun (WGS) entry which is preliminary data.</text>
</comment>
<dbReference type="EMBL" id="QGNW01002384">
    <property type="protein sequence ID" value="RVW20239.1"/>
    <property type="molecule type" value="Genomic_DNA"/>
</dbReference>
<dbReference type="AlphaFoldDB" id="A0A438CAM4"/>
<gene>
    <name evidence="1" type="ORF">CK203_110270</name>
</gene>
<name>A0A438CAM4_VITVI</name>
<accession>A0A438CAM4</accession>
<evidence type="ECO:0000313" key="2">
    <source>
        <dbReference type="Proteomes" id="UP000288805"/>
    </source>
</evidence>
<reference evidence="1 2" key="1">
    <citation type="journal article" date="2018" name="PLoS Genet.">
        <title>Population sequencing reveals clonal diversity and ancestral inbreeding in the grapevine cultivar Chardonnay.</title>
        <authorList>
            <person name="Roach M.J."/>
            <person name="Johnson D.L."/>
            <person name="Bohlmann J."/>
            <person name="van Vuuren H.J."/>
            <person name="Jones S.J."/>
            <person name="Pretorius I.S."/>
            <person name="Schmidt S.A."/>
            <person name="Borneman A.R."/>
        </authorList>
    </citation>
    <scope>NUCLEOTIDE SEQUENCE [LARGE SCALE GENOMIC DNA]</scope>
    <source>
        <strain evidence="2">cv. Chardonnay</strain>
        <tissue evidence="1">Leaf</tissue>
    </source>
</reference>
<organism evidence="1 2">
    <name type="scientific">Vitis vinifera</name>
    <name type="common">Grape</name>
    <dbReference type="NCBI Taxonomy" id="29760"/>
    <lineage>
        <taxon>Eukaryota</taxon>
        <taxon>Viridiplantae</taxon>
        <taxon>Streptophyta</taxon>
        <taxon>Embryophyta</taxon>
        <taxon>Tracheophyta</taxon>
        <taxon>Spermatophyta</taxon>
        <taxon>Magnoliopsida</taxon>
        <taxon>eudicotyledons</taxon>
        <taxon>Gunneridae</taxon>
        <taxon>Pentapetalae</taxon>
        <taxon>rosids</taxon>
        <taxon>Vitales</taxon>
        <taxon>Vitaceae</taxon>
        <taxon>Viteae</taxon>
        <taxon>Vitis</taxon>
    </lineage>
</organism>
<protein>
    <submittedName>
        <fullName evidence="1">Uncharacterized protein</fullName>
    </submittedName>
</protein>
<dbReference type="Proteomes" id="UP000288805">
    <property type="component" value="Unassembled WGS sequence"/>
</dbReference>
<evidence type="ECO:0000313" key="1">
    <source>
        <dbReference type="EMBL" id="RVW20239.1"/>
    </source>
</evidence>
<sequence length="326" mass="36713">MMEEGAGLQAGPSKSWVVEGEGCVMNGAISIKPKTHFERPTGLINSDKKMGWQESNLGWTEKGDQAQESRLGEIEKCSGGPNAERGPTLIERMPIPIGPEISHPKRWAQVGRGPVAVLEEAILNQPTVQNKGKKSLEKRSLLDCRIASNGSSLEGEHLVIWESEEARKTREKVIPSATDKALAEEAMRYDSGLRIEREMGYGSSHLILGCWDLVEFNKDPNLARGWSGTQRGQNFKKPEVRKRIDGKKAVLPSSVIFWTFRQRVGKGNLNFLIKIRKRLERIHSKELMEKSKFEKELKRLECLVNYEKERKQKSLLQGKGDQLAVD</sequence>